<gene>
    <name evidence="18" type="ORF">BQ4739_LOCUS18061</name>
</gene>
<dbReference type="PRINTS" id="PR00927">
    <property type="entry name" value="ADPTRNSLCASE"/>
</dbReference>
<comment type="function">
    <text evidence="13">ADP:ATP antiporter that mediates import of ADP into the mitochondrial matrix for ATP synthesis, and export of ATP out to fuel the cell. Cycles between the cytoplasmic-open state (c-state) and the matrix-open state (m-state): operates by the alternating access mechanism with a single substrate-binding site intermittently exposed to either the cytosolic (c-state) or matrix (m-state) side of the inner mitochondrial membrane.</text>
</comment>
<dbReference type="PANTHER" id="PTHR45635">
    <property type="entry name" value="ADP,ATP CARRIER PROTEIN 1-RELATED-RELATED"/>
    <property type="match status" value="1"/>
</dbReference>
<keyword evidence="8" id="KW-0999">Mitochondrion inner membrane</keyword>
<evidence type="ECO:0000256" key="6">
    <source>
        <dbReference type="ARBA" id="ARBA00022692"/>
    </source>
</evidence>
<evidence type="ECO:0000256" key="4">
    <source>
        <dbReference type="ARBA" id="ARBA00022448"/>
    </source>
</evidence>
<keyword evidence="6 14" id="KW-0812">Transmembrane</keyword>
<evidence type="ECO:0000256" key="10">
    <source>
        <dbReference type="ARBA" id="ARBA00023128"/>
    </source>
</evidence>
<feature type="region of interest" description="Disordered" evidence="17">
    <location>
        <begin position="20"/>
        <end position="55"/>
    </location>
</feature>
<evidence type="ECO:0000256" key="1">
    <source>
        <dbReference type="ARBA" id="ARBA00004448"/>
    </source>
</evidence>
<comment type="similarity">
    <text evidence="2 15">Belongs to the mitochondrial carrier (TC 2.A.29) family.</text>
</comment>
<accession>A0A383WLU7</accession>
<evidence type="ECO:0000256" key="5">
    <source>
        <dbReference type="ARBA" id="ARBA00022449"/>
    </source>
</evidence>
<dbReference type="STRING" id="3088.A0A383WLU7"/>
<evidence type="ECO:0000256" key="13">
    <source>
        <dbReference type="ARBA" id="ARBA00045250"/>
    </source>
</evidence>
<dbReference type="InterPro" id="IPR023395">
    <property type="entry name" value="MCP_dom_sf"/>
</dbReference>
<comment type="subunit">
    <text evidence="3 16">Monomer.</text>
</comment>
<proteinExistence type="inferred from homology"/>
<evidence type="ECO:0000313" key="19">
    <source>
        <dbReference type="Proteomes" id="UP000256970"/>
    </source>
</evidence>
<dbReference type="InterPro" id="IPR018108">
    <property type="entry name" value="MCP_transmembrane"/>
</dbReference>
<dbReference type="GO" id="GO:0005743">
    <property type="term" value="C:mitochondrial inner membrane"/>
    <property type="evidence" value="ECO:0007669"/>
    <property type="project" value="UniProtKB-SubCell"/>
</dbReference>
<dbReference type="InterPro" id="IPR002067">
    <property type="entry name" value="MCP"/>
</dbReference>
<evidence type="ECO:0000256" key="2">
    <source>
        <dbReference type="ARBA" id="ARBA00006375"/>
    </source>
</evidence>
<sequence length="400" mass="43353">MSSKEVPVVSPVEFAHTLQQQQRQQAAAASSSSQHQPHQIHVQHNMQQQPVQQQQQQQQQLLTDLVAGMVTSGIYTSLTYPVHRVKILLQTQDANPRILSGKVPRYSFVHSFGRLAKEQGVLGLWRGNTPYLLRHVPSISMSFAFKDAFREAMPRYDAAASPFSALAANAAAGAAAGALSLALVYPFEFATIRLAADLGSGGADRQFGNGMLSAWRQAMRAGGPLSCYQGFGVAVASMAAYKALYFGLYDTAKNLLLHEDGRRLEVTPTALLGRTALAASTTFMAASITYPLDIIRKRLVVDVGSDPSSRQYNGRFKAAVQRIYAREGLKGFYRFYSYDMVFRLGGGVLLVGYDLLRSQGTKRREAAATLAAAVAEADCAVALTAPAPPALFAAETSQQR</sequence>
<evidence type="ECO:0000256" key="17">
    <source>
        <dbReference type="SAM" id="MobiDB-lite"/>
    </source>
</evidence>
<evidence type="ECO:0000256" key="8">
    <source>
        <dbReference type="ARBA" id="ARBA00022792"/>
    </source>
</evidence>
<comment type="catalytic activity">
    <reaction evidence="12">
        <text>ADP(in) + ATP(out) = ADP(out) + ATP(in)</text>
        <dbReference type="Rhea" id="RHEA:34999"/>
        <dbReference type="ChEBI" id="CHEBI:30616"/>
        <dbReference type="ChEBI" id="CHEBI:456216"/>
    </reaction>
    <physiologicalReaction direction="left-to-right" evidence="12">
        <dbReference type="Rhea" id="RHEA:35000"/>
    </physiologicalReaction>
</comment>
<evidence type="ECO:0000256" key="7">
    <source>
        <dbReference type="ARBA" id="ARBA00022737"/>
    </source>
</evidence>
<evidence type="ECO:0000256" key="9">
    <source>
        <dbReference type="ARBA" id="ARBA00022989"/>
    </source>
</evidence>
<evidence type="ECO:0000256" key="15">
    <source>
        <dbReference type="RuleBase" id="RU000488"/>
    </source>
</evidence>
<feature type="repeat" description="Solcar" evidence="14">
    <location>
        <begin position="164"/>
        <end position="255"/>
    </location>
</feature>
<dbReference type="SUPFAM" id="SSF103506">
    <property type="entry name" value="Mitochondrial carrier"/>
    <property type="match status" value="1"/>
</dbReference>
<evidence type="ECO:0000313" key="18">
    <source>
        <dbReference type="EMBL" id="SZX77716.1"/>
    </source>
</evidence>
<keyword evidence="5" id="KW-0050">Antiport</keyword>
<dbReference type="GO" id="GO:0140021">
    <property type="term" value="P:mitochondrial ADP transmembrane transport"/>
    <property type="evidence" value="ECO:0007669"/>
    <property type="project" value="InterPro"/>
</dbReference>
<evidence type="ECO:0000256" key="3">
    <source>
        <dbReference type="ARBA" id="ARBA00011245"/>
    </source>
</evidence>
<reference evidence="18 19" key="1">
    <citation type="submission" date="2016-10" db="EMBL/GenBank/DDBJ databases">
        <authorList>
            <person name="Cai Z."/>
        </authorList>
    </citation>
    <scope>NUCLEOTIDE SEQUENCE [LARGE SCALE GENOMIC DNA]</scope>
</reference>
<dbReference type="AlphaFoldDB" id="A0A383WLU7"/>
<name>A0A383WLU7_TETOB</name>
<evidence type="ECO:0000256" key="12">
    <source>
        <dbReference type="ARBA" id="ARBA00024143"/>
    </source>
</evidence>
<evidence type="ECO:0000256" key="11">
    <source>
        <dbReference type="ARBA" id="ARBA00023136"/>
    </source>
</evidence>
<keyword evidence="19" id="KW-1185">Reference proteome</keyword>
<dbReference type="PANTHER" id="PTHR45635:SF14">
    <property type="entry name" value="ADP_ATP TRANSLOCASE"/>
    <property type="match status" value="1"/>
</dbReference>
<dbReference type="GO" id="GO:0005471">
    <property type="term" value="F:ATP:ADP antiporter activity"/>
    <property type="evidence" value="ECO:0007669"/>
    <property type="project" value="UniProtKB-UniRule"/>
</dbReference>
<keyword evidence="4 15" id="KW-0813">Transport</keyword>
<dbReference type="PRINTS" id="PR00926">
    <property type="entry name" value="MITOCARRIER"/>
</dbReference>
<dbReference type="GO" id="GO:1990544">
    <property type="term" value="P:mitochondrial ATP transmembrane transport"/>
    <property type="evidence" value="ECO:0007669"/>
    <property type="project" value="InterPro"/>
</dbReference>
<dbReference type="InterPro" id="IPR002113">
    <property type="entry name" value="ADT_euk_type"/>
</dbReference>
<evidence type="ECO:0000256" key="16">
    <source>
        <dbReference type="RuleBase" id="RU368008"/>
    </source>
</evidence>
<protein>
    <recommendedName>
        <fullName evidence="16">ADP/ATP translocase</fullName>
    </recommendedName>
    <alternativeName>
        <fullName evidence="16">ADP,ATP carrier protein</fullName>
    </alternativeName>
</protein>
<evidence type="ECO:0000256" key="14">
    <source>
        <dbReference type="PROSITE-ProRule" id="PRU00282"/>
    </source>
</evidence>
<dbReference type="PROSITE" id="PS50920">
    <property type="entry name" value="SOLCAR"/>
    <property type="match status" value="3"/>
</dbReference>
<dbReference type="Proteomes" id="UP000256970">
    <property type="component" value="Unassembled WGS sequence"/>
</dbReference>
<dbReference type="Pfam" id="PF00153">
    <property type="entry name" value="Mito_carr"/>
    <property type="match status" value="3"/>
</dbReference>
<feature type="repeat" description="Solcar" evidence="14">
    <location>
        <begin position="269"/>
        <end position="359"/>
    </location>
</feature>
<dbReference type="Gene3D" id="1.50.40.10">
    <property type="entry name" value="Mitochondrial carrier domain"/>
    <property type="match status" value="1"/>
</dbReference>
<keyword evidence="7" id="KW-0677">Repeat</keyword>
<organism evidence="18 19">
    <name type="scientific">Tetradesmus obliquus</name>
    <name type="common">Green alga</name>
    <name type="synonym">Acutodesmus obliquus</name>
    <dbReference type="NCBI Taxonomy" id="3088"/>
    <lineage>
        <taxon>Eukaryota</taxon>
        <taxon>Viridiplantae</taxon>
        <taxon>Chlorophyta</taxon>
        <taxon>core chlorophytes</taxon>
        <taxon>Chlorophyceae</taxon>
        <taxon>CS clade</taxon>
        <taxon>Sphaeropleales</taxon>
        <taxon>Scenedesmaceae</taxon>
        <taxon>Tetradesmus</taxon>
    </lineage>
</organism>
<comment type="subcellular location">
    <subcellularLocation>
        <location evidence="16">Membrane</location>
        <topology evidence="16">Multi-pass membrane protein</topology>
    </subcellularLocation>
    <subcellularLocation>
        <location evidence="1">Mitochondrion inner membrane</location>
        <topology evidence="1">Multi-pass membrane protein</topology>
    </subcellularLocation>
</comment>
<keyword evidence="9" id="KW-1133">Transmembrane helix</keyword>
<dbReference type="EMBL" id="FNXT01001293">
    <property type="protein sequence ID" value="SZX77716.1"/>
    <property type="molecule type" value="Genomic_DNA"/>
</dbReference>
<keyword evidence="11 14" id="KW-0472">Membrane</keyword>
<feature type="repeat" description="Solcar" evidence="14">
    <location>
        <begin position="59"/>
        <end position="152"/>
    </location>
</feature>
<keyword evidence="10" id="KW-0496">Mitochondrion</keyword>
<comment type="function">
    <text evidence="16">Catalyzes the exchange of ADP and ATP across the membrane.</text>
</comment>